<feature type="region of interest" description="Disordered" evidence="1">
    <location>
        <begin position="1"/>
        <end position="22"/>
    </location>
</feature>
<gene>
    <name evidence="2" type="ORF">PP769_04430</name>
</gene>
<dbReference type="InterPro" id="IPR027417">
    <property type="entry name" value="P-loop_NTPase"/>
</dbReference>
<sequence>MSTIFDQLSSPNPAAPAFRPGDFKGREGLVRNMLRRLERGESLSLVGGPKLGKTSLLLHLAWQLNHAGPSSKSTGPPALYVDIADETDWKRFHSRPPNPDTILLLDNCDRLVEGKTCSLSDIDLLPGGSTVFAGARAWREVVREGNLPHTLKLIPLPVFLEKEAQQLFNPDLSTEQQATVFTYAGTHPYIFKLFQAAFLHEEIHFPTEQIVSEVKKSLSSFFQDCINQLREPLEHQVLTFVIGANKPVNPREVARAVGLPTIKPVADTLCTLGLVSRWIRDEEATLSAGSRLFNEWYRELGGLPKI</sequence>
<evidence type="ECO:0000313" key="2">
    <source>
        <dbReference type="EMBL" id="WNM59019.1"/>
    </source>
</evidence>
<protein>
    <submittedName>
        <fullName evidence="2">Uncharacterized protein</fullName>
    </submittedName>
</protein>
<proteinExistence type="predicted"/>
<evidence type="ECO:0000313" key="3">
    <source>
        <dbReference type="Proteomes" id="UP001302719"/>
    </source>
</evidence>
<feature type="compositionally biased region" description="Polar residues" evidence="1">
    <location>
        <begin position="1"/>
        <end position="12"/>
    </location>
</feature>
<dbReference type="EMBL" id="CP116967">
    <property type="protein sequence ID" value="WNM59019.1"/>
    <property type="molecule type" value="Genomic_DNA"/>
</dbReference>
<name>A0AA96GBI8_9BACT</name>
<evidence type="ECO:0000256" key="1">
    <source>
        <dbReference type="SAM" id="MobiDB-lite"/>
    </source>
</evidence>
<dbReference type="AlphaFoldDB" id="A0AA96GBI8"/>
<dbReference type="SUPFAM" id="SSF52540">
    <property type="entry name" value="P-loop containing nucleoside triphosphate hydrolases"/>
    <property type="match status" value="1"/>
</dbReference>
<organism evidence="2 3">
    <name type="scientific">Candidatus Nitrospira allomarina</name>
    <dbReference type="NCBI Taxonomy" id="3020900"/>
    <lineage>
        <taxon>Bacteria</taxon>
        <taxon>Pseudomonadati</taxon>
        <taxon>Nitrospirota</taxon>
        <taxon>Nitrospiria</taxon>
        <taxon>Nitrospirales</taxon>
        <taxon>Nitrospiraceae</taxon>
        <taxon>Nitrospira</taxon>
    </lineage>
</organism>
<keyword evidence="3" id="KW-1185">Reference proteome</keyword>
<dbReference type="KEGG" id="nall:PP769_04430"/>
<dbReference type="Gene3D" id="3.40.50.300">
    <property type="entry name" value="P-loop containing nucleotide triphosphate hydrolases"/>
    <property type="match status" value="1"/>
</dbReference>
<reference evidence="2 3" key="1">
    <citation type="submission" date="2023-01" db="EMBL/GenBank/DDBJ databases">
        <title>Cultivation and genomic characterization of new, ubiquitous marine nitrite-oxidizing bacteria from the Nitrospirales.</title>
        <authorList>
            <person name="Mueller A.J."/>
            <person name="Daebeler A."/>
            <person name="Herbold C.W."/>
            <person name="Kirkegaard R.H."/>
            <person name="Daims H."/>
        </authorList>
    </citation>
    <scope>NUCLEOTIDE SEQUENCE [LARGE SCALE GENOMIC DNA]</scope>
    <source>
        <strain evidence="2 3">VA</strain>
    </source>
</reference>
<dbReference type="RefSeq" id="WP_312645648.1">
    <property type="nucleotide sequence ID" value="NZ_CP116967.1"/>
</dbReference>
<dbReference type="Proteomes" id="UP001302719">
    <property type="component" value="Chromosome"/>
</dbReference>
<accession>A0AA96GBI8</accession>